<accession>A0A9W7XE35</accession>
<evidence type="ECO:0000313" key="2">
    <source>
        <dbReference type="EMBL" id="KAJ1257271.1"/>
    </source>
</evidence>
<evidence type="ECO:0000256" key="1">
    <source>
        <dbReference type="SAM" id="MobiDB-lite"/>
    </source>
</evidence>
<protein>
    <recommendedName>
        <fullName evidence="4">CCHC-type domain-containing protein</fullName>
    </recommendedName>
</protein>
<comment type="caution">
    <text evidence="2">The sequence shown here is derived from an EMBL/GenBank/DDBJ whole genome shotgun (WGS) entry which is preliminary data.</text>
</comment>
<feature type="region of interest" description="Disordered" evidence="1">
    <location>
        <begin position="1"/>
        <end position="42"/>
    </location>
</feature>
<evidence type="ECO:0008006" key="4">
    <source>
        <dbReference type="Google" id="ProtNLM"/>
    </source>
</evidence>
<organism evidence="2 3">
    <name type="scientific">Paspalum vaginatum</name>
    <name type="common">seashore paspalum</name>
    <dbReference type="NCBI Taxonomy" id="158149"/>
    <lineage>
        <taxon>Eukaryota</taxon>
        <taxon>Viridiplantae</taxon>
        <taxon>Streptophyta</taxon>
        <taxon>Embryophyta</taxon>
        <taxon>Tracheophyta</taxon>
        <taxon>Spermatophyta</taxon>
        <taxon>Magnoliopsida</taxon>
        <taxon>Liliopsida</taxon>
        <taxon>Poales</taxon>
        <taxon>Poaceae</taxon>
        <taxon>PACMAD clade</taxon>
        <taxon>Panicoideae</taxon>
        <taxon>Andropogonodae</taxon>
        <taxon>Paspaleae</taxon>
        <taxon>Paspalinae</taxon>
        <taxon>Paspalum</taxon>
    </lineage>
</organism>
<evidence type="ECO:0000313" key="3">
    <source>
        <dbReference type="Proteomes" id="UP001164776"/>
    </source>
</evidence>
<dbReference type="Proteomes" id="UP001164776">
    <property type="component" value="Unassembled WGS sequence"/>
</dbReference>
<dbReference type="AlphaFoldDB" id="A0A9W7XE35"/>
<feature type="region of interest" description="Disordered" evidence="1">
    <location>
        <begin position="57"/>
        <end position="89"/>
    </location>
</feature>
<keyword evidence="3" id="KW-1185">Reference proteome</keyword>
<sequence>MEAKTQNDLDTRPPKDRRPSDGWEVDESAPKDRRHARRRSAMGVRYTEERYDDGKYKSSEGLSVGRGMLTTAPGMNVTSKDTSHQRKHNCGKCGRPGHNRMACGCEEKRFNFTRRICEKCGERGHYGILCTNKSASNMIPTESHINEGDDLDPGSPGGEVRGDTSVRTCKWHMLKKKLGSGFLG</sequence>
<dbReference type="Gene3D" id="4.10.60.10">
    <property type="entry name" value="Zinc finger, CCHC-type"/>
    <property type="match status" value="1"/>
</dbReference>
<reference evidence="2 3" key="1">
    <citation type="submission" date="2022-10" db="EMBL/GenBank/DDBJ databases">
        <title>WGS assembly of Paspalum vaginatum 540-79.</title>
        <authorList>
            <person name="Sun G."/>
            <person name="Wase N."/>
            <person name="Shu S."/>
            <person name="Jenkins J."/>
            <person name="Zhou B."/>
            <person name="Torres-Rodriguez J."/>
            <person name="Chen C."/>
            <person name="Sandor L."/>
            <person name="Plott C."/>
            <person name="Yoshinga Y."/>
            <person name="Daum C."/>
            <person name="Qi P."/>
            <person name="Barry K."/>
            <person name="Lipzen A."/>
            <person name="Berry L."/>
            <person name="Pedersen C."/>
            <person name="Gottilla T."/>
            <person name="Foltz A."/>
            <person name="Yu H."/>
            <person name="O'Malley R."/>
            <person name="Zhang C."/>
            <person name="Devos K."/>
            <person name="Sigmon B."/>
            <person name="Yu B."/>
            <person name="Obata T."/>
            <person name="Schmutz J."/>
            <person name="Schnable J."/>
        </authorList>
    </citation>
    <scope>NUCLEOTIDE SEQUENCE [LARGE SCALE GENOMIC DNA]</scope>
    <source>
        <strain evidence="3">cv. 540-79</strain>
    </source>
</reference>
<name>A0A9W7XE35_9POAL</name>
<gene>
    <name evidence="2" type="ORF">BS78_K130200</name>
</gene>
<feature type="compositionally biased region" description="Basic and acidic residues" evidence="1">
    <location>
        <begin position="1"/>
        <end position="21"/>
    </location>
</feature>
<dbReference type="EMBL" id="MU629429">
    <property type="protein sequence ID" value="KAJ1257271.1"/>
    <property type="molecule type" value="Genomic_DNA"/>
</dbReference>
<proteinExistence type="predicted"/>